<accession>A0A7J6WX23</accession>
<dbReference type="Proteomes" id="UP000554482">
    <property type="component" value="Unassembled WGS sequence"/>
</dbReference>
<name>A0A7J6WX23_THATH</name>
<feature type="non-terminal residue" evidence="1">
    <location>
        <position position="50"/>
    </location>
</feature>
<reference evidence="1 2" key="1">
    <citation type="submission" date="2020-06" db="EMBL/GenBank/DDBJ databases">
        <title>Transcriptomic and genomic resources for Thalictrum thalictroides and T. hernandezii: Facilitating candidate gene discovery in an emerging model plant lineage.</title>
        <authorList>
            <person name="Arias T."/>
            <person name="Riano-Pachon D.M."/>
            <person name="Di Stilio V.S."/>
        </authorList>
    </citation>
    <scope>NUCLEOTIDE SEQUENCE [LARGE SCALE GENOMIC DNA]</scope>
    <source>
        <strain evidence="2">cv. WT478/WT964</strain>
        <tissue evidence="1">Leaves</tissue>
    </source>
</reference>
<dbReference type="AlphaFoldDB" id="A0A7J6WX23"/>
<sequence length="50" mass="5866">GYYGDTSKTFLYGNVDDETQRLVTEECLERAISWCKDDSIFKKIGKRTRQ</sequence>
<dbReference type="InterPro" id="IPR036005">
    <property type="entry name" value="Creatinase/aminopeptidase-like"/>
</dbReference>
<evidence type="ECO:0000313" key="1">
    <source>
        <dbReference type="EMBL" id="KAF5201080.1"/>
    </source>
</evidence>
<keyword evidence="1" id="KW-0378">Hydrolase</keyword>
<organism evidence="1 2">
    <name type="scientific">Thalictrum thalictroides</name>
    <name type="common">Rue-anemone</name>
    <name type="synonym">Anemone thalictroides</name>
    <dbReference type="NCBI Taxonomy" id="46969"/>
    <lineage>
        <taxon>Eukaryota</taxon>
        <taxon>Viridiplantae</taxon>
        <taxon>Streptophyta</taxon>
        <taxon>Embryophyta</taxon>
        <taxon>Tracheophyta</taxon>
        <taxon>Spermatophyta</taxon>
        <taxon>Magnoliopsida</taxon>
        <taxon>Ranunculales</taxon>
        <taxon>Ranunculaceae</taxon>
        <taxon>Thalictroideae</taxon>
        <taxon>Thalictrum</taxon>
    </lineage>
</organism>
<dbReference type="GO" id="GO:0070006">
    <property type="term" value="F:metalloaminopeptidase activity"/>
    <property type="evidence" value="ECO:0007669"/>
    <property type="project" value="TreeGrafter"/>
</dbReference>
<dbReference type="OrthoDB" id="3209743at2759"/>
<dbReference type="PANTHER" id="PTHR43330:SF1">
    <property type="entry name" value="METHIONINE AMINOPEPTIDASE 1B, CHLOROPLASTIC"/>
    <property type="match status" value="1"/>
</dbReference>
<comment type="caution">
    <text evidence="1">The sequence shown here is derived from an EMBL/GenBank/DDBJ whole genome shotgun (WGS) entry which is preliminary data.</text>
</comment>
<keyword evidence="2" id="KW-1185">Reference proteome</keyword>
<keyword evidence="1" id="KW-0645">Protease</keyword>
<dbReference type="PANTHER" id="PTHR43330">
    <property type="entry name" value="METHIONINE AMINOPEPTIDASE"/>
    <property type="match status" value="1"/>
</dbReference>
<proteinExistence type="predicted"/>
<gene>
    <name evidence="1" type="ORF">FRX31_009334</name>
</gene>
<keyword evidence="1" id="KW-0031">Aminopeptidase</keyword>
<protein>
    <submittedName>
        <fullName evidence="1">Methionine aminopeptidase</fullName>
    </submittedName>
</protein>
<dbReference type="GO" id="GO:0009507">
    <property type="term" value="C:chloroplast"/>
    <property type="evidence" value="ECO:0007669"/>
    <property type="project" value="TreeGrafter"/>
</dbReference>
<dbReference type="EMBL" id="JABWDY010009904">
    <property type="protein sequence ID" value="KAF5201080.1"/>
    <property type="molecule type" value="Genomic_DNA"/>
</dbReference>
<evidence type="ECO:0000313" key="2">
    <source>
        <dbReference type="Proteomes" id="UP000554482"/>
    </source>
</evidence>
<dbReference type="SUPFAM" id="SSF55920">
    <property type="entry name" value="Creatinase/aminopeptidase"/>
    <property type="match status" value="1"/>
</dbReference>